<gene>
    <name evidence="2" type="ORF">METZ01_LOCUS507659</name>
</gene>
<dbReference type="AlphaFoldDB" id="A0A383EEN8"/>
<reference evidence="2" key="1">
    <citation type="submission" date="2018-05" db="EMBL/GenBank/DDBJ databases">
        <authorList>
            <person name="Lanie J.A."/>
            <person name="Ng W.-L."/>
            <person name="Kazmierczak K.M."/>
            <person name="Andrzejewski T.M."/>
            <person name="Davidsen T.M."/>
            <person name="Wayne K.J."/>
            <person name="Tettelin H."/>
            <person name="Glass J.I."/>
            <person name="Rusch D."/>
            <person name="Podicherti R."/>
            <person name="Tsui H.-C.T."/>
            <person name="Winkler M.E."/>
        </authorList>
    </citation>
    <scope>NUCLEOTIDE SEQUENCE</scope>
</reference>
<name>A0A383EEN8_9ZZZZ</name>
<sequence>MGQIPDLIPHFHWALNEECFQFNECEALLRFIAAGKPVFNVEYALGTSEFCEQA</sequence>
<evidence type="ECO:0000259" key="1">
    <source>
        <dbReference type="Pfam" id="PF03537"/>
    </source>
</evidence>
<dbReference type="PANTHER" id="PTHR35273:SF2">
    <property type="entry name" value="ALPHA-GALACTOSIDASE"/>
    <property type="match status" value="1"/>
</dbReference>
<dbReference type="InterPro" id="IPR004352">
    <property type="entry name" value="GH114_TIM-barrel"/>
</dbReference>
<protein>
    <recommendedName>
        <fullName evidence="1">Glycoside-hydrolase family GH114 TIM-barrel domain-containing protein</fullName>
    </recommendedName>
</protein>
<accession>A0A383EEN8</accession>
<proteinExistence type="predicted"/>
<dbReference type="PANTHER" id="PTHR35273">
    <property type="entry name" value="ALPHA-1,4 POLYGALACTOSAMINIDASE, PUTATIVE (AFU_ORTHOLOGUE AFUA_3G07890)-RELATED"/>
    <property type="match status" value="1"/>
</dbReference>
<dbReference type="EMBL" id="UINC01224963">
    <property type="protein sequence ID" value="SVE54805.1"/>
    <property type="molecule type" value="Genomic_DNA"/>
</dbReference>
<organism evidence="2">
    <name type="scientific">marine metagenome</name>
    <dbReference type="NCBI Taxonomy" id="408172"/>
    <lineage>
        <taxon>unclassified sequences</taxon>
        <taxon>metagenomes</taxon>
        <taxon>ecological metagenomes</taxon>
    </lineage>
</organism>
<dbReference type="InterPro" id="IPR017853">
    <property type="entry name" value="GH"/>
</dbReference>
<dbReference type="Pfam" id="PF03537">
    <property type="entry name" value="Glyco_hydro_114"/>
    <property type="match status" value="1"/>
</dbReference>
<feature type="domain" description="Glycoside-hydrolase family GH114 TIM-barrel" evidence="1">
    <location>
        <begin position="3"/>
        <end position="53"/>
    </location>
</feature>
<dbReference type="SUPFAM" id="SSF51445">
    <property type="entry name" value="(Trans)glycosidases"/>
    <property type="match status" value="1"/>
</dbReference>
<evidence type="ECO:0000313" key="2">
    <source>
        <dbReference type="EMBL" id="SVE54805.1"/>
    </source>
</evidence>